<dbReference type="STRING" id="1123265.GCA_000686625_03698"/>
<reference evidence="1 2" key="1">
    <citation type="submission" date="2019-05" db="EMBL/GenBank/DDBJ databases">
        <authorList>
            <consortium name="Pathogen Informatics"/>
        </authorList>
    </citation>
    <scope>NUCLEOTIDE SEQUENCE [LARGE SCALE GENOMIC DNA]</scope>
    <source>
        <strain evidence="1 2">NCTC11429</strain>
    </source>
</reference>
<dbReference type="KEGG" id="stha:NCTC11429_04370"/>
<proteinExistence type="predicted"/>
<dbReference type="Proteomes" id="UP000308196">
    <property type="component" value="Chromosome"/>
</dbReference>
<dbReference type="EMBL" id="LR590484">
    <property type="protein sequence ID" value="VTR51534.1"/>
    <property type="molecule type" value="Genomic_DNA"/>
</dbReference>
<sequence>MAWFSFTGTNPTNPAHYTDVGSTPPSCTGNDSICAIQTTANASGQPQLTDALKNEMIVALNDRTPSSNVLLKP</sequence>
<protein>
    <submittedName>
        <fullName evidence="1">Uncharacterized protein</fullName>
    </submittedName>
</protein>
<dbReference type="AlphaFoldDB" id="A0A4U9W1I9"/>
<gene>
    <name evidence="1" type="ORF">NCTC11429_04370</name>
</gene>
<organism evidence="1 2">
    <name type="scientific">Sphingobacterium thalpophilum</name>
    <dbReference type="NCBI Taxonomy" id="259"/>
    <lineage>
        <taxon>Bacteria</taxon>
        <taxon>Pseudomonadati</taxon>
        <taxon>Bacteroidota</taxon>
        <taxon>Sphingobacteriia</taxon>
        <taxon>Sphingobacteriales</taxon>
        <taxon>Sphingobacteriaceae</taxon>
        <taxon>Sphingobacterium</taxon>
    </lineage>
</organism>
<evidence type="ECO:0000313" key="1">
    <source>
        <dbReference type="EMBL" id="VTR51534.1"/>
    </source>
</evidence>
<evidence type="ECO:0000313" key="2">
    <source>
        <dbReference type="Proteomes" id="UP000308196"/>
    </source>
</evidence>
<name>A0A4U9W1I9_9SPHI</name>
<dbReference type="GeneID" id="78464958"/>
<accession>A0A4U9W1I9</accession>
<dbReference type="RefSeq" id="WP_028070416.1">
    <property type="nucleotide sequence ID" value="NZ_JBPFQZ010000009.1"/>
</dbReference>